<dbReference type="CDD" id="cd22089">
    <property type="entry name" value="F-box_FBXO9"/>
    <property type="match status" value="1"/>
</dbReference>
<dbReference type="PANTHER" id="PTHR12874:SF9">
    <property type="entry name" value="F-BOX ONLY PROTEIN 48"/>
    <property type="match status" value="1"/>
</dbReference>
<evidence type="ECO:0000256" key="1">
    <source>
        <dbReference type="ARBA" id="ARBA00022786"/>
    </source>
</evidence>
<protein>
    <submittedName>
        <fullName evidence="4">F-box only protein 9</fullName>
    </submittedName>
</protein>
<dbReference type="GO" id="GO:0031146">
    <property type="term" value="P:SCF-dependent proteasomal ubiquitin-dependent protein catabolic process"/>
    <property type="evidence" value="ECO:0007669"/>
    <property type="project" value="TreeGrafter"/>
</dbReference>
<dbReference type="OrthoDB" id="2117972at2759"/>
<feature type="domain" description="F-box" evidence="3">
    <location>
        <begin position="134"/>
        <end position="185"/>
    </location>
</feature>
<dbReference type="GO" id="GO:0019005">
    <property type="term" value="C:SCF ubiquitin ligase complex"/>
    <property type="evidence" value="ECO:0007669"/>
    <property type="project" value="TreeGrafter"/>
</dbReference>
<dbReference type="AlphaFoldDB" id="A0A504YMV3"/>
<feature type="region of interest" description="Disordered" evidence="2">
    <location>
        <begin position="100"/>
        <end position="128"/>
    </location>
</feature>
<comment type="caution">
    <text evidence="4">The sequence shown here is derived from an EMBL/GenBank/DDBJ whole genome shotgun (WGS) entry which is preliminary data.</text>
</comment>
<keyword evidence="5" id="KW-1185">Reference proteome</keyword>
<proteinExistence type="predicted"/>
<dbReference type="Pfam" id="PF19270">
    <property type="entry name" value="FBO_C"/>
    <property type="match status" value="1"/>
</dbReference>
<evidence type="ECO:0000256" key="2">
    <source>
        <dbReference type="SAM" id="MobiDB-lite"/>
    </source>
</evidence>
<dbReference type="InterPro" id="IPR036047">
    <property type="entry name" value="F-box-like_dom_sf"/>
</dbReference>
<dbReference type="PANTHER" id="PTHR12874">
    <property type="entry name" value="F-BOX ONLY PROTEIN 48-RELATED"/>
    <property type="match status" value="1"/>
</dbReference>
<dbReference type="InterPro" id="IPR001810">
    <property type="entry name" value="F-box_dom"/>
</dbReference>
<accession>A0A504YMV3</accession>
<dbReference type="Proteomes" id="UP000316759">
    <property type="component" value="Unassembled WGS sequence"/>
</dbReference>
<dbReference type="GO" id="GO:0005737">
    <property type="term" value="C:cytoplasm"/>
    <property type="evidence" value="ECO:0007669"/>
    <property type="project" value="TreeGrafter"/>
</dbReference>
<keyword evidence="1" id="KW-0833">Ubl conjugation pathway</keyword>
<evidence type="ECO:0000259" key="3">
    <source>
        <dbReference type="PROSITE" id="PS50181"/>
    </source>
</evidence>
<reference evidence="4 5" key="1">
    <citation type="submission" date="2019-04" db="EMBL/GenBank/DDBJ databases">
        <title>Annotation for the trematode Fasciola gigantica.</title>
        <authorList>
            <person name="Choi Y.-J."/>
        </authorList>
    </citation>
    <scope>NUCLEOTIDE SEQUENCE [LARGE SCALE GENOMIC DNA]</scope>
    <source>
        <strain evidence="4">Uganda_cow_1</strain>
    </source>
</reference>
<dbReference type="PROSITE" id="PS50181">
    <property type="entry name" value="FBOX"/>
    <property type="match status" value="1"/>
</dbReference>
<dbReference type="InterPro" id="IPR045464">
    <property type="entry name" value="Hrt3/FBXO9_C"/>
</dbReference>
<dbReference type="Pfam" id="PF12937">
    <property type="entry name" value="F-box-like"/>
    <property type="match status" value="1"/>
</dbReference>
<feature type="region of interest" description="Disordered" evidence="2">
    <location>
        <begin position="1"/>
        <end position="33"/>
    </location>
</feature>
<evidence type="ECO:0000313" key="4">
    <source>
        <dbReference type="EMBL" id="TPP62673.1"/>
    </source>
</evidence>
<name>A0A504YMV3_FASGI</name>
<feature type="region of interest" description="Disordered" evidence="2">
    <location>
        <begin position="297"/>
        <end position="317"/>
    </location>
</feature>
<dbReference type="Gene3D" id="1.20.1280.50">
    <property type="match status" value="1"/>
</dbReference>
<dbReference type="STRING" id="46835.A0A504YMV3"/>
<gene>
    <name evidence="4" type="ORF">FGIG_06842</name>
</gene>
<sequence length="427" mass="48810">MRKQSDGGIDETSDEDSDLSSTGSFDPVPSTTQETLNSFYDAWKREVYLKKQNEFASPARSNTSFVLVTDVKPNALNARSEENVQYTNKIDPSVLQDDTVSFKSTSDTPEDPNLKSLGPFASSTIQSENKDQARAHISDLPRELLLRVFRWAVGDHLDTRILGKLACVCRAFHSLAYEPSLWRAVCFRQWTVAGHQQQWLAAQRGRKFTRLTPQVFGYLSWYEMAIQKPHILFDGCYLCRISYVRMGEATFSDFYRPVHLVVYYRGIRFHTDGRVEMLTSPSEPRDVVSALGKSMKGGSVAHADPDDCANAPSESGSSMGGLLQGRYMWEEPNVITCILQRPIVRENMPTFRRYRHAQRPITVPSEVTFTIRFRLTSSKRRLHDVLNWESYVIDTANRQVYIYIITISIRYASWFDNFPHVLGGRIK</sequence>
<dbReference type="EMBL" id="SUNJ01006560">
    <property type="protein sequence ID" value="TPP62673.1"/>
    <property type="molecule type" value="Genomic_DNA"/>
</dbReference>
<evidence type="ECO:0000313" key="5">
    <source>
        <dbReference type="Proteomes" id="UP000316759"/>
    </source>
</evidence>
<organism evidence="4 5">
    <name type="scientific">Fasciola gigantica</name>
    <name type="common">Giant liver fluke</name>
    <dbReference type="NCBI Taxonomy" id="46835"/>
    <lineage>
        <taxon>Eukaryota</taxon>
        <taxon>Metazoa</taxon>
        <taxon>Spiralia</taxon>
        <taxon>Lophotrochozoa</taxon>
        <taxon>Platyhelminthes</taxon>
        <taxon>Trematoda</taxon>
        <taxon>Digenea</taxon>
        <taxon>Plagiorchiida</taxon>
        <taxon>Echinostomata</taxon>
        <taxon>Echinostomatoidea</taxon>
        <taxon>Fasciolidae</taxon>
        <taxon>Fasciola</taxon>
    </lineage>
</organism>
<dbReference type="SUPFAM" id="SSF81383">
    <property type="entry name" value="F-box domain"/>
    <property type="match status" value="1"/>
</dbReference>
<feature type="compositionally biased region" description="Acidic residues" evidence="2">
    <location>
        <begin position="8"/>
        <end position="18"/>
    </location>
</feature>